<reference evidence="1" key="1">
    <citation type="submission" date="2011-04" db="EMBL/GenBank/DDBJ databases">
        <title>Evolution of plant cell wall degrading machinery underlies the functional diversity of forest fungi.</title>
        <authorList>
            <consortium name="US DOE Joint Genome Institute (JGI-PGF)"/>
            <person name="Eastwood D.C."/>
            <person name="Floudas D."/>
            <person name="Binder M."/>
            <person name="Majcherczyk A."/>
            <person name="Schneider P."/>
            <person name="Aerts A."/>
            <person name="Asiegbu F.O."/>
            <person name="Baker S.E."/>
            <person name="Barry K."/>
            <person name="Bendiksby M."/>
            <person name="Blumentritt M."/>
            <person name="Coutinho P.M."/>
            <person name="Cullen D."/>
            <person name="Cullen D."/>
            <person name="Gathman A."/>
            <person name="Goodell B."/>
            <person name="Henrissat B."/>
            <person name="Ihrmark K."/>
            <person name="Kauserud H."/>
            <person name="Kohler A."/>
            <person name="LaButti K."/>
            <person name="Lapidus A."/>
            <person name="Lavin J.L."/>
            <person name="Lee Y.-H."/>
            <person name="Lindquist E."/>
            <person name="Lilly W."/>
            <person name="Lucas S."/>
            <person name="Morin E."/>
            <person name="Murat C."/>
            <person name="Oguiza J.A."/>
            <person name="Park J."/>
            <person name="Pisabarro A.G."/>
            <person name="Riley R."/>
            <person name="Rosling A."/>
            <person name="Salamov A."/>
            <person name="Schmidt O."/>
            <person name="Schmutz J."/>
            <person name="Skrede I."/>
            <person name="Stenlid J."/>
            <person name="Wiebenga A."/>
            <person name="Xie X."/>
            <person name="Kues U."/>
            <person name="Hibbett D.S."/>
            <person name="Hoffmeister D."/>
            <person name="Hogberg N."/>
            <person name="Martin F."/>
            <person name="Grigoriev I.V."/>
            <person name="Watkinson S.C."/>
        </authorList>
    </citation>
    <scope>NUCLEOTIDE SEQUENCE</scope>
    <source>
        <strain evidence="1">S7.9</strain>
    </source>
</reference>
<gene>
    <name evidence="1" type="ORF">SERLADRAFT_398395</name>
</gene>
<dbReference type="Proteomes" id="UP000008064">
    <property type="component" value="Unassembled WGS sequence"/>
</dbReference>
<accession>F8P6N4</accession>
<dbReference type="RefSeq" id="XP_007322057.1">
    <property type="nucleotide sequence ID" value="XM_007321995.1"/>
</dbReference>
<sequence length="52" mass="6118">MPTTIKNSITVFLRRLPQCFHLPSCNPQEQHEFCEIAPFLWPCKTSTRARSR</sequence>
<dbReference type="AlphaFoldDB" id="F8P6N4"/>
<name>F8P6N4_SERL9</name>
<proteinExistence type="predicted"/>
<organism>
    <name type="scientific">Serpula lacrymans var. lacrymans (strain S7.9)</name>
    <name type="common">Dry rot fungus</name>
    <dbReference type="NCBI Taxonomy" id="578457"/>
    <lineage>
        <taxon>Eukaryota</taxon>
        <taxon>Fungi</taxon>
        <taxon>Dikarya</taxon>
        <taxon>Basidiomycota</taxon>
        <taxon>Agaricomycotina</taxon>
        <taxon>Agaricomycetes</taxon>
        <taxon>Agaricomycetidae</taxon>
        <taxon>Boletales</taxon>
        <taxon>Coniophorineae</taxon>
        <taxon>Serpulaceae</taxon>
        <taxon>Serpula</taxon>
    </lineage>
</organism>
<evidence type="ECO:0000313" key="1">
    <source>
        <dbReference type="EMBL" id="EGO21100.1"/>
    </source>
</evidence>
<protein>
    <submittedName>
        <fullName evidence="1">Uncharacterized protein</fullName>
    </submittedName>
</protein>
<dbReference type="KEGG" id="sla:SERLADRAFT_398395"/>
<dbReference type="EMBL" id="GL945439">
    <property type="protein sequence ID" value="EGO21100.1"/>
    <property type="molecule type" value="Genomic_DNA"/>
</dbReference>
<dbReference type="HOGENOM" id="CLU_3088711_0_0_1"/>
<dbReference type="GeneID" id="18811888"/>